<keyword evidence="1" id="KW-0472">Membrane</keyword>
<keyword evidence="3" id="KW-1185">Reference proteome</keyword>
<dbReference type="STRING" id="938405.SAMN02927895_02376"/>
<protein>
    <submittedName>
        <fullName evidence="2">Predicted branched-chain amino acid permease (Azaleucine resistance)</fullName>
    </submittedName>
</protein>
<keyword evidence="1" id="KW-0812">Transmembrane</keyword>
<reference evidence="2 3" key="1">
    <citation type="submission" date="2016-10" db="EMBL/GenBank/DDBJ databases">
        <authorList>
            <person name="de Groot N.N."/>
        </authorList>
    </citation>
    <scope>NUCLEOTIDE SEQUENCE [LARGE SCALE GENOMIC DNA]</scope>
    <source>
        <strain evidence="2 3">CPCC 100156</strain>
    </source>
</reference>
<feature type="transmembrane region" description="Helical" evidence="1">
    <location>
        <begin position="54"/>
        <end position="79"/>
    </location>
</feature>
<dbReference type="InterPro" id="IPR011606">
    <property type="entry name" value="Brnchd-chn_aa_trnsp_permease"/>
</dbReference>
<gene>
    <name evidence="2" type="ORF">SAMN04487779_1005186</name>
</gene>
<feature type="transmembrane region" description="Helical" evidence="1">
    <location>
        <begin position="223"/>
        <end position="241"/>
    </location>
</feature>
<proteinExistence type="predicted"/>
<evidence type="ECO:0000313" key="2">
    <source>
        <dbReference type="EMBL" id="SDD21084.1"/>
    </source>
</evidence>
<accession>A0A1G6SWX0</accession>
<dbReference type="Proteomes" id="UP000198925">
    <property type="component" value="Unassembled WGS sequence"/>
</dbReference>
<keyword evidence="1" id="KW-1133">Transmembrane helix</keyword>
<name>A0A1G6SWX0_9PROT</name>
<evidence type="ECO:0000313" key="3">
    <source>
        <dbReference type="Proteomes" id="UP000198925"/>
    </source>
</evidence>
<evidence type="ECO:0000256" key="1">
    <source>
        <dbReference type="SAM" id="Phobius"/>
    </source>
</evidence>
<dbReference type="AlphaFoldDB" id="A0A1G6SWX0"/>
<dbReference type="EMBL" id="FMZX01000005">
    <property type="protein sequence ID" value="SDD21084.1"/>
    <property type="molecule type" value="Genomic_DNA"/>
</dbReference>
<dbReference type="Pfam" id="PF03591">
    <property type="entry name" value="AzlC"/>
    <property type="match status" value="1"/>
</dbReference>
<feature type="transmembrane region" description="Helical" evidence="1">
    <location>
        <begin position="170"/>
        <end position="192"/>
    </location>
</feature>
<dbReference type="RefSeq" id="WP_176849544.1">
    <property type="nucleotide sequence ID" value="NZ_FMZX01000005.1"/>
</dbReference>
<organism evidence="2 3">
    <name type="scientific">Belnapia rosea</name>
    <dbReference type="NCBI Taxonomy" id="938405"/>
    <lineage>
        <taxon>Bacteria</taxon>
        <taxon>Pseudomonadati</taxon>
        <taxon>Pseudomonadota</taxon>
        <taxon>Alphaproteobacteria</taxon>
        <taxon>Acetobacterales</taxon>
        <taxon>Roseomonadaceae</taxon>
        <taxon>Belnapia</taxon>
    </lineage>
</organism>
<feature type="transmembrane region" description="Helical" evidence="1">
    <location>
        <begin position="140"/>
        <end position="158"/>
    </location>
</feature>
<feature type="transmembrane region" description="Helical" evidence="1">
    <location>
        <begin position="198"/>
        <end position="216"/>
    </location>
</feature>
<sequence length="268" mass="27173">MGNRQADIEAAIGGDSMASRLPVARWLTVLPCGVAEWRAGMCASPLLAPLRPGALAALGAPAIAMGATFLAFGAAVAAAGRGLGWALGASLLVYGMAGQLVLLQVGGVVPAALGATIANARFLPMALALAPWLGSGGRRWLALPFIAITPWAAAMRVLPGLPAPTRLPWFLGFALVSWLMAGLATAAGHAAAPLLSPLLLAALLFTNPLYFALLLAAELRRPAQRRAILAGVLLAPVALWLPPAWGLLGAGLLGGTLAFLLGLRRGGG</sequence>
<feature type="transmembrane region" description="Helical" evidence="1">
    <location>
        <begin position="91"/>
        <end position="120"/>
    </location>
</feature>